<evidence type="ECO:0000256" key="3">
    <source>
        <dbReference type="SAM" id="MobiDB-lite"/>
    </source>
</evidence>
<feature type="compositionally biased region" description="Low complexity" evidence="3">
    <location>
        <begin position="71"/>
        <end position="83"/>
    </location>
</feature>
<evidence type="ECO:0000256" key="1">
    <source>
        <dbReference type="ARBA" id="ARBA00032656"/>
    </source>
</evidence>
<dbReference type="Pfam" id="PF01652">
    <property type="entry name" value="IF4E"/>
    <property type="match status" value="1"/>
</dbReference>
<protein>
    <recommendedName>
        <fullName evidence="1">eIF-4F 25 kDa subunit</fullName>
    </recommendedName>
</protein>
<dbReference type="GO" id="GO:0016281">
    <property type="term" value="C:eukaryotic translation initiation factor 4F complex"/>
    <property type="evidence" value="ECO:0007669"/>
    <property type="project" value="TreeGrafter"/>
</dbReference>
<accession>A0A1V9XV65</accession>
<dbReference type="Gene3D" id="3.30.760.10">
    <property type="entry name" value="RNA Cap, Translation Initiation Factor Eif4e"/>
    <property type="match status" value="1"/>
</dbReference>
<dbReference type="EMBL" id="MNPL01003615">
    <property type="protein sequence ID" value="OQR77369.1"/>
    <property type="molecule type" value="Genomic_DNA"/>
</dbReference>
<evidence type="ECO:0000313" key="5">
    <source>
        <dbReference type="Proteomes" id="UP000192247"/>
    </source>
</evidence>
<evidence type="ECO:0000313" key="4">
    <source>
        <dbReference type="EMBL" id="OQR77369.1"/>
    </source>
</evidence>
<keyword evidence="2" id="KW-0648">Protein biosynthesis</keyword>
<feature type="compositionally biased region" description="Polar residues" evidence="3">
    <location>
        <begin position="37"/>
        <end position="61"/>
    </location>
</feature>
<dbReference type="PANTHER" id="PTHR11960">
    <property type="entry name" value="EUKARYOTIC TRANSLATION INITIATION FACTOR 4E RELATED"/>
    <property type="match status" value="1"/>
</dbReference>
<sequence>MEKILSSSRPVDSQMRLHDGRRIEESNSQILLGAWQHQPQSSNGNEKSSTTGGNSSDQQRSLGEVTRPSNAQQQSQQQHQQAPPLHPPSQFIVREYDVPRLDLVDEQIRAVDPSCLEVRPEEHTLQHAYSMWFSRRMGSKQAGTIQKFEDSLKLLATFRSVEKFWKCYTHLRFPNELTGHADYHLFKYGVKPMWEDPANRDGGKWIVRMRKGVASRVWENVLLAILGEQFLVGDEICGAVMSVRYNQEDIISVWNRTAADKCVRLKIMETLRRVANLPITHSLEYKAHNTSLLDNSSFRNTDETFFR</sequence>
<dbReference type="GO" id="GO:0003743">
    <property type="term" value="F:translation initiation factor activity"/>
    <property type="evidence" value="ECO:0007669"/>
    <property type="project" value="UniProtKB-KW"/>
</dbReference>
<gene>
    <name evidence="4" type="ORF">BIW11_07141</name>
</gene>
<proteinExistence type="inferred from homology"/>
<organism evidence="4 5">
    <name type="scientific">Tropilaelaps mercedesae</name>
    <dbReference type="NCBI Taxonomy" id="418985"/>
    <lineage>
        <taxon>Eukaryota</taxon>
        <taxon>Metazoa</taxon>
        <taxon>Ecdysozoa</taxon>
        <taxon>Arthropoda</taxon>
        <taxon>Chelicerata</taxon>
        <taxon>Arachnida</taxon>
        <taxon>Acari</taxon>
        <taxon>Parasitiformes</taxon>
        <taxon>Mesostigmata</taxon>
        <taxon>Gamasina</taxon>
        <taxon>Dermanyssoidea</taxon>
        <taxon>Laelapidae</taxon>
        <taxon>Tropilaelaps</taxon>
    </lineage>
</organism>
<dbReference type="PANTHER" id="PTHR11960:SF18">
    <property type="entry name" value="EUKARYOTIC TRANSLATION INITIATION FACTOR 4E HOMOLOGOUS PROTEIN, ISOFORM B"/>
    <property type="match status" value="1"/>
</dbReference>
<dbReference type="STRING" id="418985.A0A1V9XV65"/>
<dbReference type="InterPro" id="IPR023398">
    <property type="entry name" value="TIF_eIF4e-like"/>
</dbReference>
<keyword evidence="2" id="KW-0694">RNA-binding</keyword>
<dbReference type="InterPro" id="IPR019770">
    <property type="entry name" value="TIF_eIF_4E_CS"/>
</dbReference>
<dbReference type="Proteomes" id="UP000192247">
    <property type="component" value="Unassembled WGS sequence"/>
</dbReference>
<name>A0A1V9XV65_9ACAR</name>
<dbReference type="PROSITE" id="PS00813">
    <property type="entry name" value="IF4E"/>
    <property type="match status" value="1"/>
</dbReference>
<keyword evidence="5" id="KW-1185">Reference proteome</keyword>
<feature type="region of interest" description="Disordered" evidence="3">
    <location>
        <begin position="1"/>
        <end position="88"/>
    </location>
</feature>
<dbReference type="AlphaFoldDB" id="A0A1V9XV65"/>
<dbReference type="GO" id="GO:0000340">
    <property type="term" value="F:RNA 7-methylguanosine cap binding"/>
    <property type="evidence" value="ECO:0007669"/>
    <property type="project" value="TreeGrafter"/>
</dbReference>
<dbReference type="InParanoid" id="A0A1V9XV65"/>
<dbReference type="OrthoDB" id="590761at2759"/>
<feature type="compositionally biased region" description="Polar residues" evidence="3">
    <location>
        <begin position="1"/>
        <end position="11"/>
    </location>
</feature>
<feature type="compositionally biased region" description="Basic and acidic residues" evidence="3">
    <location>
        <begin position="15"/>
        <end position="25"/>
    </location>
</feature>
<comment type="caution">
    <text evidence="4">The sequence shown here is derived from an EMBL/GenBank/DDBJ whole genome shotgun (WGS) entry which is preliminary data.</text>
</comment>
<keyword evidence="2 4" id="KW-0396">Initiation factor</keyword>
<evidence type="ECO:0000256" key="2">
    <source>
        <dbReference type="RuleBase" id="RU004374"/>
    </source>
</evidence>
<dbReference type="InterPro" id="IPR001040">
    <property type="entry name" value="TIF_eIF_4E"/>
</dbReference>
<dbReference type="SUPFAM" id="SSF55418">
    <property type="entry name" value="eIF4e-like"/>
    <property type="match status" value="1"/>
</dbReference>
<reference evidence="4 5" key="1">
    <citation type="journal article" date="2017" name="Gigascience">
        <title>Draft genome of the honey bee ectoparasitic mite, Tropilaelaps mercedesae, is shaped by the parasitic life history.</title>
        <authorList>
            <person name="Dong X."/>
            <person name="Armstrong S.D."/>
            <person name="Xia D."/>
            <person name="Makepeace B.L."/>
            <person name="Darby A.C."/>
            <person name="Kadowaki T."/>
        </authorList>
    </citation>
    <scope>NUCLEOTIDE SEQUENCE [LARGE SCALE GENOMIC DNA]</scope>
    <source>
        <strain evidence="4">Wuxi-XJTLU</strain>
    </source>
</reference>
<comment type="similarity">
    <text evidence="2">Belongs to the eukaryotic initiation factor 4E family.</text>
</comment>